<reference evidence="2" key="1">
    <citation type="submission" date="2020-12" db="UniProtKB">
        <authorList>
            <consortium name="WormBaseParasite"/>
        </authorList>
    </citation>
    <scope>IDENTIFICATION</scope>
    <source>
        <strain evidence="2">MHco3</strain>
    </source>
</reference>
<organism evidence="1 2">
    <name type="scientific">Haemonchus contortus</name>
    <name type="common">Barber pole worm</name>
    <dbReference type="NCBI Taxonomy" id="6289"/>
    <lineage>
        <taxon>Eukaryota</taxon>
        <taxon>Metazoa</taxon>
        <taxon>Ecdysozoa</taxon>
        <taxon>Nematoda</taxon>
        <taxon>Chromadorea</taxon>
        <taxon>Rhabditida</taxon>
        <taxon>Rhabditina</taxon>
        <taxon>Rhabditomorpha</taxon>
        <taxon>Strongyloidea</taxon>
        <taxon>Trichostrongylidae</taxon>
        <taxon>Haemonchus</taxon>
    </lineage>
</organism>
<name>A0A7I4YMK6_HAECO</name>
<accession>A0A7I4YMK6</accession>
<dbReference type="OMA" id="MTKAGDY"/>
<dbReference type="Proteomes" id="UP000025227">
    <property type="component" value="Unplaced"/>
</dbReference>
<dbReference type="OrthoDB" id="10280178at2759"/>
<dbReference type="WBParaSite" id="HCON_00116650-00001">
    <property type="protein sequence ID" value="HCON_00116650-00001"/>
    <property type="gene ID" value="HCON_00116650"/>
</dbReference>
<keyword evidence="1" id="KW-1185">Reference proteome</keyword>
<protein>
    <submittedName>
        <fullName evidence="2">Tyr recombinase domain-containing protein</fullName>
    </submittedName>
</protein>
<evidence type="ECO:0000313" key="2">
    <source>
        <dbReference type="WBParaSite" id="HCON_00116650-00001"/>
    </source>
</evidence>
<dbReference type="AlphaFoldDB" id="A0A7I4YMK6"/>
<evidence type="ECO:0000313" key="1">
    <source>
        <dbReference type="Proteomes" id="UP000025227"/>
    </source>
</evidence>
<sequence>MCSDVKLELQQIPFMTKAGDYSVHCAEKAEFLQNLLRHRIISSVTLHDRFHLMSRGYLPIVSGLKAIHLERKPVTIISNATLITTKKERHEAEYQDPHPRR</sequence>
<proteinExistence type="predicted"/>